<organism evidence="3 4">
    <name type="scientific">Lipomyces starkeyi NRRL Y-11557</name>
    <dbReference type="NCBI Taxonomy" id="675824"/>
    <lineage>
        <taxon>Eukaryota</taxon>
        <taxon>Fungi</taxon>
        <taxon>Dikarya</taxon>
        <taxon>Ascomycota</taxon>
        <taxon>Saccharomycotina</taxon>
        <taxon>Lipomycetes</taxon>
        <taxon>Lipomycetales</taxon>
        <taxon>Lipomycetaceae</taxon>
        <taxon>Lipomyces</taxon>
    </lineage>
</organism>
<feature type="domain" description="Extracellular mutant protein 11 C-terminal" evidence="2">
    <location>
        <begin position="220"/>
        <end position="302"/>
    </location>
</feature>
<dbReference type="InterPro" id="IPR029178">
    <property type="entry name" value="Ecm11_C"/>
</dbReference>
<proteinExistence type="predicted"/>
<dbReference type="Proteomes" id="UP000094385">
    <property type="component" value="Unassembled WGS sequence"/>
</dbReference>
<gene>
    <name evidence="3" type="ORF">LIPSTDRAFT_2575</name>
</gene>
<dbReference type="Pfam" id="PF15463">
    <property type="entry name" value="ECM11"/>
    <property type="match status" value="1"/>
</dbReference>
<evidence type="ECO:0000256" key="1">
    <source>
        <dbReference type="SAM" id="MobiDB-lite"/>
    </source>
</evidence>
<evidence type="ECO:0000259" key="2">
    <source>
        <dbReference type="Pfam" id="PF15463"/>
    </source>
</evidence>
<feature type="region of interest" description="Disordered" evidence="1">
    <location>
        <begin position="75"/>
        <end position="120"/>
    </location>
</feature>
<protein>
    <recommendedName>
        <fullName evidence="2">Extracellular mutant protein 11 C-terminal domain-containing protein</fullName>
    </recommendedName>
</protein>
<keyword evidence="4" id="KW-1185">Reference proteome</keyword>
<dbReference type="EMBL" id="KV454292">
    <property type="protein sequence ID" value="ODQ74595.1"/>
    <property type="molecule type" value="Genomic_DNA"/>
</dbReference>
<evidence type="ECO:0000313" key="3">
    <source>
        <dbReference type="EMBL" id="ODQ74595.1"/>
    </source>
</evidence>
<evidence type="ECO:0000313" key="4">
    <source>
        <dbReference type="Proteomes" id="UP000094385"/>
    </source>
</evidence>
<sequence>MPTGFSFKPAPHAMKSGNSKAKKRSQQKSKEALSPRVAAPNADVTDLTDDDNLSFDNDGVDFETYIQQNAVARQDDVTVHTSTEESDVINGKRESDSANASFSTAETTSVSMDSTSMSVTPDTSLRVDYNDFAKEEQEYGNLLSAKDAKGDDSTNKPALEFQLFNNSRPDIRQPSSNHSLQQPIDQSIQRVQQVSTPRRIQSPGPYPYPRSMPITSPHPSDNIAIDFERANQVPNPTEHAYGEMTLEDWQKAGDNLLSRASDLIRRAAEVRKQKADALTALEAKIDTHAKMLDRRFKNLLSEKERIRIRAANLVNEAGGCGYSSS</sequence>
<accession>A0A1E3QA73</accession>
<dbReference type="OrthoDB" id="5346740at2759"/>
<feature type="region of interest" description="Disordered" evidence="1">
    <location>
        <begin position="1"/>
        <end position="51"/>
    </location>
</feature>
<feature type="compositionally biased region" description="Low complexity" evidence="1">
    <location>
        <begin position="107"/>
        <end position="120"/>
    </location>
</feature>
<reference evidence="3 4" key="1">
    <citation type="journal article" date="2016" name="Proc. Natl. Acad. Sci. U.S.A.">
        <title>Comparative genomics of biotechnologically important yeasts.</title>
        <authorList>
            <person name="Riley R."/>
            <person name="Haridas S."/>
            <person name="Wolfe K.H."/>
            <person name="Lopes M.R."/>
            <person name="Hittinger C.T."/>
            <person name="Goeker M."/>
            <person name="Salamov A.A."/>
            <person name="Wisecaver J.H."/>
            <person name="Long T.M."/>
            <person name="Calvey C.H."/>
            <person name="Aerts A.L."/>
            <person name="Barry K.W."/>
            <person name="Choi C."/>
            <person name="Clum A."/>
            <person name="Coughlan A.Y."/>
            <person name="Deshpande S."/>
            <person name="Douglass A.P."/>
            <person name="Hanson S.J."/>
            <person name="Klenk H.-P."/>
            <person name="LaButti K.M."/>
            <person name="Lapidus A."/>
            <person name="Lindquist E.A."/>
            <person name="Lipzen A.M."/>
            <person name="Meier-Kolthoff J.P."/>
            <person name="Ohm R.A."/>
            <person name="Otillar R.P."/>
            <person name="Pangilinan J.L."/>
            <person name="Peng Y."/>
            <person name="Rokas A."/>
            <person name="Rosa C.A."/>
            <person name="Scheuner C."/>
            <person name="Sibirny A.A."/>
            <person name="Slot J.C."/>
            <person name="Stielow J.B."/>
            <person name="Sun H."/>
            <person name="Kurtzman C.P."/>
            <person name="Blackwell M."/>
            <person name="Grigoriev I.V."/>
            <person name="Jeffries T.W."/>
        </authorList>
    </citation>
    <scope>NUCLEOTIDE SEQUENCE [LARGE SCALE GENOMIC DNA]</scope>
    <source>
        <strain evidence="3 4">NRRL Y-11557</strain>
    </source>
</reference>
<feature type="compositionally biased region" description="Polar residues" evidence="1">
    <location>
        <begin position="97"/>
        <end position="106"/>
    </location>
</feature>
<dbReference type="AlphaFoldDB" id="A0A1E3QA73"/>
<name>A0A1E3QA73_LIPST</name>